<keyword evidence="2" id="KW-1185">Reference proteome</keyword>
<dbReference type="EMBL" id="JBBPBM010000095">
    <property type="protein sequence ID" value="KAK8508999.1"/>
    <property type="molecule type" value="Genomic_DNA"/>
</dbReference>
<protein>
    <submittedName>
        <fullName evidence="1">Uncharacterized protein</fullName>
    </submittedName>
</protein>
<accession>A0ABR2BPC2</accession>
<evidence type="ECO:0000313" key="1">
    <source>
        <dbReference type="EMBL" id="KAK8508999.1"/>
    </source>
</evidence>
<comment type="caution">
    <text evidence="1">The sequence shown here is derived from an EMBL/GenBank/DDBJ whole genome shotgun (WGS) entry which is preliminary data.</text>
</comment>
<sequence length="93" mass="10036">MVALGTGHEYCKVITHRNGTKSSCDPIQLEENEQLSVEEVEPAEVTTTIPHATTTIDKSLVVAMTSPHVATIPSNAVKLDEMNAEADLENCMV</sequence>
<gene>
    <name evidence="1" type="ORF">V6N12_016843</name>
</gene>
<name>A0ABR2BPC2_9ROSI</name>
<organism evidence="1 2">
    <name type="scientific">Hibiscus sabdariffa</name>
    <name type="common">roselle</name>
    <dbReference type="NCBI Taxonomy" id="183260"/>
    <lineage>
        <taxon>Eukaryota</taxon>
        <taxon>Viridiplantae</taxon>
        <taxon>Streptophyta</taxon>
        <taxon>Embryophyta</taxon>
        <taxon>Tracheophyta</taxon>
        <taxon>Spermatophyta</taxon>
        <taxon>Magnoliopsida</taxon>
        <taxon>eudicotyledons</taxon>
        <taxon>Gunneridae</taxon>
        <taxon>Pentapetalae</taxon>
        <taxon>rosids</taxon>
        <taxon>malvids</taxon>
        <taxon>Malvales</taxon>
        <taxon>Malvaceae</taxon>
        <taxon>Malvoideae</taxon>
        <taxon>Hibiscus</taxon>
    </lineage>
</organism>
<evidence type="ECO:0000313" key="2">
    <source>
        <dbReference type="Proteomes" id="UP001472677"/>
    </source>
</evidence>
<dbReference type="Proteomes" id="UP001472677">
    <property type="component" value="Unassembled WGS sequence"/>
</dbReference>
<reference evidence="1 2" key="1">
    <citation type="journal article" date="2024" name="G3 (Bethesda)">
        <title>Genome assembly of Hibiscus sabdariffa L. provides insights into metabolisms of medicinal natural products.</title>
        <authorList>
            <person name="Kim T."/>
        </authorList>
    </citation>
    <scope>NUCLEOTIDE SEQUENCE [LARGE SCALE GENOMIC DNA]</scope>
    <source>
        <strain evidence="1">TK-2024</strain>
        <tissue evidence="1">Old leaves</tissue>
    </source>
</reference>
<proteinExistence type="predicted"/>